<dbReference type="EMBL" id="JBHSDS010000006">
    <property type="protein sequence ID" value="MFC4358053.1"/>
    <property type="molecule type" value="Genomic_DNA"/>
</dbReference>
<organism evidence="3 4">
    <name type="scientific">Halobium salinum</name>
    <dbReference type="NCBI Taxonomy" id="1364940"/>
    <lineage>
        <taxon>Archaea</taxon>
        <taxon>Methanobacteriati</taxon>
        <taxon>Methanobacteriota</taxon>
        <taxon>Stenosarchaea group</taxon>
        <taxon>Halobacteria</taxon>
        <taxon>Halobacteriales</taxon>
        <taxon>Haloferacaceae</taxon>
        <taxon>Halobium</taxon>
    </lineage>
</organism>
<keyword evidence="2" id="KW-1133">Transmembrane helix</keyword>
<accession>A0ABD5PBJ6</accession>
<evidence type="ECO:0008006" key="5">
    <source>
        <dbReference type="Google" id="ProtNLM"/>
    </source>
</evidence>
<feature type="compositionally biased region" description="Low complexity" evidence="1">
    <location>
        <begin position="26"/>
        <end position="37"/>
    </location>
</feature>
<sequence length="94" mass="9188">MHERVAAVGVALLLLTAATPMGVGSAVSAGDGTVTGTTAGGSETGVDTDVTGGDDGTTAGQMSHEGEYPVLSALVVLGALVLGFAALGVRQYRR</sequence>
<keyword evidence="2" id="KW-0472">Membrane</keyword>
<gene>
    <name evidence="3" type="ORF">ACFO0N_08850</name>
</gene>
<dbReference type="RefSeq" id="WP_267624367.1">
    <property type="nucleotide sequence ID" value="NZ_JAODIW010000008.1"/>
</dbReference>
<feature type="region of interest" description="Disordered" evidence="1">
    <location>
        <begin position="24"/>
        <end position="63"/>
    </location>
</feature>
<reference evidence="3 4" key="1">
    <citation type="journal article" date="2019" name="Int. J. Syst. Evol. Microbiol.">
        <title>The Global Catalogue of Microorganisms (GCM) 10K type strain sequencing project: providing services to taxonomists for standard genome sequencing and annotation.</title>
        <authorList>
            <consortium name="The Broad Institute Genomics Platform"/>
            <consortium name="The Broad Institute Genome Sequencing Center for Infectious Disease"/>
            <person name="Wu L."/>
            <person name="Ma J."/>
        </authorList>
    </citation>
    <scope>NUCLEOTIDE SEQUENCE [LARGE SCALE GENOMIC DNA]</scope>
    <source>
        <strain evidence="3 4">CGMCC 1.12553</strain>
    </source>
</reference>
<protein>
    <recommendedName>
        <fullName evidence="5">PGF-CTERM sorting domain-containing protein</fullName>
    </recommendedName>
</protein>
<proteinExistence type="predicted"/>
<name>A0ABD5PBJ6_9EURY</name>
<feature type="transmembrane region" description="Helical" evidence="2">
    <location>
        <begin position="70"/>
        <end position="89"/>
    </location>
</feature>
<keyword evidence="2" id="KW-0812">Transmembrane</keyword>
<evidence type="ECO:0000313" key="4">
    <source>
        <dbReference type="Proteomes" id="UP001595921"/>
    </source>
</evidence>
<dbReference type="AlphaFoldDB" id="A0ABD5PBJ6"/>
<dbReference type="Proteomes" id="UP001595921">
    <property type="component" value="Unassembled WGS sequence"/>
</dbReference>
<evidence type="ECO:0000313" key="3">
    <source>
        <dbReference type="EMBL" id="MFC4358053.1"/>
    </source>
</evidence>
<keyword evidence="4" id="KW-1185">Reference proteome</keyword>
<evidence type="ECO:0000256" key="2">
    <source>
        <dbReference type="SAM" id="Phobius"/>
    </source>
</evidence>
<evidence type="ECO:0000256" key="1">
    <source>
        <dbReference type="SAM" id="MobiDB-lite"/>
    </source>
</evidence>
<comment type="caution">
    <text evidence="3">The sequence shown here is derived from an EMBL/GenBank/DDBJ whole genome shotgun (WGS) entry which is preliminary data.</text>
</comment>